<dbReference type="InterPro" id="IPR020103">
    <property type="entry name" value="PsdUridine_synth_cat_dom_sf"/>
</dbReference>
<evidence type="ECO:0000259" key="2">
    <source>
        <dbReference type="Pfam" id="PF00849"/>
    </source>
</evidence>
<name>W7U203_9STRA</name>
<protein>
    <submittedName>
        <fullName evidence="3">Pseudouridine synthase</fullName>
    </submittedName>
</protein>
<proteinExistence type="predicted"/>
<dbReference type="InterPro" id="IPR006145">
    <property type="entry name" value="PsdUridine_synth_RsuA/RluA"/>
</dbReference>
<dbReference type="OrthoDB" id="418349at2759"/>
<keyword evidence="1" id="KW-1133">Transmembrane helix</keyword>
<feature type="domain" description="Pseudouridine synthase RsuA/RluA-like" evidence="2">
    <location>
        <begin position="139"/>
        <end position="297"/>
    </location>
</feature>
<keyword evidence="4" id="KW-1185">Reference proteome</keyword>
<evidence type="ECO:0000313" key="3">
    <source>
        <dbReference type="EMBL" id="EWM29853.1"/>
    </source>
</evidence>
<keyword evidence="1" id="KW-0812">Transmembrane</keyword>
<dbReference type="Pfam" id="PF00849">
    <property type="entry name" value="PseudoU_synth_2"/>
    <property type="match status" value="1"/>
</dbReference>
<dbReference type="GO" id="GO:0009982">
    <property type="term" value="F:pseudouridine synthase activity"/>
    <property type="evidence" value="ECO:0007669"/>
    <property type="project" value="InterPro"/>
</dbReference>
<dbReference type="Proteomes" id="UP000019335">
    <property type="component" value="Chromosome 2"/>
</dbReference>
<dbReference type="GO" id="GO:0003723">
    <property type="term" value="F:RNA binding"/>
    <property type="evidence" value="ECO:0007669"/>
    <property type="project" value="InterPro"/>
</dbReference>
<dbReference type="InterPro" id="IPR050188">
    <property type="entry name" value="RluA_PseudoU_synthase"/>
</dbReference>
<evidence type="ECO:0000256" key="1">
    <source>
        <dbReference type="SAM" id="Phobius"/>
    </source>
</evidence>
<accession>W7U203</accession>
<feature type="transmembrane region" description="Helical" evidence="1">
    <location>
        <begin position="64"/>
        <end position="85"/>
    </location>
</feature>
<organism evidence="3 4">
    <name type="scientific">Nannochloropsis gaditana</name>
    <dbReference type="NCBI Taxonomy" id="72520"/>
    <lineage>
        <taxon>Eukaryota</taxon>
        <taxon>Sar</taxon>
        <taxon>Stramenopiles</taxon>
        <taxon>Ochrophyta</taxon>
        <taxon>Eustigmatophyceae</taxon>
        <taxon>Eustigmatales</taxon>
        <taxon>Monodopsidaceae</taxon>
        <taxon>Nannochloropsis</taxon>
    </lineage>
</organism>
<dbReference type="AlphaFoldDB" id="W7U203"/>
<dbReference type="PROSITE" id="PS01129">
    <property type="entry name" value="PSI_RLU"/>
    <property type="match status" value="1"/>
</dbReference>
<dbReference type="CDD" id="cd02869">
    <property type="entry name" value="PseudoU_synth_RluA_like"/>
    <property type="match status" value="1"/>
</dbReference>
<dbReference type="EMBL" id="AZIL01000116">
    <property type="protein sequence ID" value="EWM29853.1"/>
    <property type="molecule type" value="Genomic_DNA"/>
</dbReference>
<dbReference type="SUPFAM" id="SSF55120">
    <property type="entry name" value="Pseudouridine synthase"/>
    <property type="match status" value="1"/>
</dbReference>
<sequence>MHSTYTGIQARAWAEHCIVGSVSASRLTGRPTSPPTLVGVLGVLLPQSKLSSRATWMDAPRNSILYKIFLLLFALHMLSRSWAWVTGAFPPLLRTRSCPYGSSSMAIQGFRPGDGKEGIEAHIKAMEGFELQILYDDTDVIVVTKPAGSLCVPGRFIQDSLVVRVAAHAKIKDFARMVVHRLDQGTSGVLVFARNDAALKNLHAQFRPEAKRMTGNGNEGMQKRYVALVEGNMDAFEGKIELPLSKDTDNPPKQMVDFAAGKASMTRYRVRRSGVDRNLVGLEPVTGRTHQLRVHLSCIGNPILGDPFYAPLRVQEKAPGGRLCLHAESLSFRHPRTQERLTFTSPYPREWDGGLEDVRESLEDGPV</sequence>
<dbReference type="InterPro" id="IPR006224">
    <property type="entry name" value="PsdUridine_synth_RluA-like_CS"/>
</dbReference>
<dbReference type="Gene3D" id="3.30.2350.10">
    <property type="entry name" value="Pseudouridine synthase"/>
    <property type="match status" value="1"/>
</dbReference>
<gene>
    <name evidence="3" type="ORF">Naga_100017g77</name>
</gene>
<dbReference type="PANTHER" id="PTHR21600">
    <property type="entry name" value="MITOCHONDRIAL RNA PSEUDOURIDINE SYNTHASE"/>
    <property type="match status" value="1"/>
</dbReference>
<keyword evidence="1" id="KW-0472">Membrane</keyword>
<dbReference type="GO" id="GO:0000455">
    <property type="term" value="P:enzyme-directed rRNA pseudouridine synthesis"/>
    <property type="evidence" value="ECO:0007669"/>
    <property type="project" value="TreeGrafter"/>
</dbReference>
<comment type="caution">
    <text evidence="3">The sequence shown here is derived from an EMBL/GenBank/DDBJ whole genome shotgun (WGS) entry which is preliminary data.</text>
</comment>
<dbReference type="PANTHER" id="PTHR21600:SF89">
    <property type="entry name" value="RIBOSOMAL LARGE SUBUNIT PSEUDOURIDINE SYNTHASE A"/>
    <property type="match status" value="1"/>
</dbReference>
<reference evidence="3 4" key="1">
    <citation type="journal article" date="2014" name="Mol. Plant">
        <title>Chromosome Scale Genome Assembly and Transcriptome Profiling of Nannochloropsis gaditana in Nitrogen Depletion.</title>
        <authorList>
            <person name="Corteggiani Carpinelli E."/>
            <person name="Telatin A."/>
            <person name="Vitulo N."/>
            <person name="Forcato C."/>
            <person name="D'Angelo M."/>
            <person name="Schiavon R."/>
            <person name="Vezzi A."/>
            <person name="Giacometti G.M."/>
            <person name="Morosinotto T."/>
            <person name="Valle G."/>
        </authorList>
    </citation>
    <scope>NUCLEOTIDE SEQUENCE [LARGE SCALE GENOMIC DNA]</scope>
    <source>
        <strain evidence="3 4">B-31</strain>
    </source>
</reference>
<evidence type="ECO:0000313" key="4">
    <source>
        <dbReference type="Proteomes" id="UP000019335"/>
    </source>
</evidence>